<feature type="domain" description="Transposase (putative) YhgA-like" evidence="1">
    <location>
        <begin position="28"/>
        <end position="89"/>
    </location>
</feature>
<dbReference type="AlphaFoldDB" id="T1C267"/>
<dbReference type="InterPro" id="IPR006842">
    <property type="entry name" value="Transposase_31"/>
</dbReference>
<name>T1C267_9ZZZZ</name>
<reference evidence="2" key="1">
    <citation type="submission" date="2013-08" db="EMBL/GenBank/DDBJ databases">
        <authorList>
            <person name="Mendez C."/>
            <person name="Richter M."/>
            <person name="Ferrer M."/>
            <person name="Sanchez J."/>
        </authorList>
    </citation>
    <scope>NUCLEOTIDE SEQUENCE</scope>
</reference>
<dbReference type="Pfam" id="PF04754">
    <property type="entry name" value="Transposase_31"/>
    <property type="match status" value="1"/>
</dbReference>
<gene>
    <name evidence="2" type="ORF">B1A_01665</name>
</gene>
<dbReference type="EMBL" id="AUZX01001264">
    <property type="protein sequence ID" value="EQD79551.1"/>
    <property type="molecule type" value="Genomic_DNA"/>
</dbReference>
<accession>T1C267</accession>
<evidence type="ECO:0000259" key="1">
    <source>
        <dbReference type="Pfam" id="PF04754"/>
    </source>
</evidence>
<proteinExistence type="predicted"/>
<reference evidence="2" key="2">
    <citation type="journal article" date="2014" name="ISME J.">
        <title>Microbial stratification in low pH oxic and suboxic macroscopic growths along an acid mine drainage.</title>
        <authorList>
            <person name="Mendez-Garcia C."/>
            <person name="Mesa V."/>
            <person name="Sprenger R.R."/>
            <person name="Richter M."/>
            <person name="Diez M.S."/>
            <person name="Solano J."/>
            <person name="Bargiela R."/>
            <person name="Golyshina O.V."/>
            <person name="Manteca A."/>
            <person name="Ramos J.L."/>
            <person name="Gallego J.R."/>
            <person name="Llorente I."/>
            <person name="Martins Dos Santos V.A."/>
            <person name="Jensen O.N."/>
            <person name="Pelaez A.I."/>
            <person name="Sanchez J."/>
            <person name="Ferrer M."/>
        </authorList>
    </citation>
    <scope>NUCLEOTIDE SEQUENCE</scope>
</reference>
<sequence>MAPLLEGSTIRFCDSEAEGIRRTRRHFDLVVEVVGDDGSFRVQIIVEHKSWRDPGSLFQILEYKVALWSRQRRQGRPLTPVLPILFYHG</sequence>
<organism evidence="2">
    <name type="scientific">mine drainage metagenome</name>
    <dbReference type="NCBI Taxonomy" id="410659"/>
    <lineage>
        <taxon>unclassified sequences</taxon>
        <taxon>metagenomes</taxon>
        <taxon>ecological metagenomes</taxon>
    </lineage>
</organism>
<protein>
    <submittedName>
        <fullName evidence="2">Transposase</fullName>
    </submittedName>
</protein>
<evidence type="ECO:0000313" key="2">
    <source>
        <dbReference type="EMBL" id="EQD79551.1"/>
    </source>
</evidence>
<comment type="caution">
    <text evidence="2">The sequence shown here is derived from an EMBL/GenBank/DDBJ whole genome shotgun (WGS) entry which is preliminary data.</text>
</comment>
<feature type="non-terminal residue" evidence="2">
    <location>
        <position position="89"/>
    </location>
</feature>